<accession>A0A930UD74</accession>
<dbReference type="RefSeq" id="WP_194311524.1">
    <property type="nucleotide sequence ID" value="NZ_JADHEC010000011.1"/>
</dbReference>
<proteinExistence type="predicted"/>
<dbReference type="AlphaFoldDB" id="A0A930UD74"/>
<dbReference type="EMBL" id="JADHEC010000011">
    <property type="protein sequence ID" value="MBF2708265.1"/>
    <property type="molecule type" value="Genomic_DNA"/>
</dbReference>
<evidence type="ECO:0000313" key="2">
    <source>
        <dbReference type="Proteomes" id="UP000646211"/>
    </source>
</evidence>
<reference evidence="1" key="1">
    <citation type="submission" date="2020-11" db="EMBL/GenBank/DDBJ databases">
        <title>Genome of Flavobacterium soyangense.</title>
        <authorList>
            <person name="Liu Q."/>
            <person name="Xin Y.-H."/>
        </authorList>
    </citation>
    <scope>NUCLEOTIDE SEQUENCE</scope>
    <source>
        <strain evidence="1">CGMCC 1.13493</strain>
    </source>
</reference>
<protein>
    <submittedName>
        <fullName evidence="1">Uncharacterized protein</fullName>
    </submittedName>
</protein>
<keyword evidence="2" id="KW-1185">Reference proteome</keyword>
<name>A0A930UD74_9FLAO</name>
<organism evidence="1 2">
    <name type="scientific">Flavobacterium soyangense</name>
    <dbReference type="NCBI Taxonomy" id="2023265"/>
    <lineage>
        <taxon>Bacteria</taxon>
        <taxon>Pseudomonadati</taxon>
        <taxon>Bacteroidota</taxon>
        <taxon>Flavobacteriia</taxon>
        <taxon>Flavobacteriales</taxon>
        <taxon>Flavobacteriaceae</taxon>
        <taxon>Flavobacterium</taxon>
    </lineage>
</organism>
<comment type="caution">
    <text evidence="1">The sequence shown here is derived from an EMBL/GenBank/DDBJ whole genome shotgun (WGS) entry which is preliminary data.</text>
</comment>
<evidence type="ECO:0000313" key="1">
    <source>
        <dbReference type="EMBL" id="MBF2708265.1"/>
    </source>
</evidence>
<gene>
    <name evidence="1" type="ORF">IR213_06640</name>
</gene>
<dbReference type="Proteomes" id="UP000646211">
    <property type="component" value="Unassembled WGS sequence"/>
</dbReference>
<sequence length="165" mass="19309">MKEIIRELYWKITGRDASFFLRSTKDKTSGYTISAVHKQIDKINDRRISTYPRFTIFDVDKSVNVDKVIFDSSDFYEINNSFGNYDSNFGISIIKDRKIWIDDFEYIVSNVKIDFLTIFDDYSIYGPLGSKVHTNVYKGRDVPYNVQIFIDVSKTGNYKKPFLAI</sequence>